<feature type="transmembrane region" description="Helical" evidence="1">
    <location>
        <begin position="39"/>
        <end position="57"/>
    </location>
</feature>
<protein>
    <submittedName>
        <fullName evidence="2">Uncharacterized protein</fullName>
    </submittedName>
</protein>
<name>A0A0D2GQB1_9BACT</name>
<dbReference type="Proteomes" id="UP000032214">
    <property type="component" value="Unassembled WGS sequence"/>
</dbReference>
<keyword evidence="1" id="KW-1133">Transmembrane helix</keyword>
<organism evidence="2 3">
    <name type="scientific">candidate division TM6 bacterium JCVI TM6SC1</name>
    <dbReference type="NCBI Taxonomy" id="1306947"/>
    <lineage>
        <taxon>Bacteria</taxon>
        <taxon>Candidatus Babelota</taxon>
        <taxon>Vermiphilus</taxon>
    </lineage>
</organism>
<dbReference type="STRING" id="1306947.J120_01225"/>
<proteinExistence type="predicted"/>
<reference evidence="2 3" key="1">
    <citation type="journal article" date="2013" name="Proc. Natl. Acad. Sci. U.S.A.">
        <title>Candidate phylum TM6 genome recovered from a hospital sink biofilm provides genomic insights into this uncultivated phylum.</title>
        <authorList>
            <person name="McLean J.S."/>
            <person name="Lombardo M.J."/>
            <person name="Badger J.H."/>
            <person name="Edlund A."/>
            <person name="Novotny M."/>
            <person name="Yee-Greenbaum J."/>
            <person name="Vyahhi N."/>
            <person name="Hall A.P."/>
            <person name="Yang Y."/>
            <person name="Dupont C.L."/>
            <person name="Ziegler M.G."/>
            <person name="Chitsaz H."/>
            <person name="Allen A.E."/>
            <person name="Yooseph S."/>
            <person name="Tesler G."/>
            <person name="Pevzner P.A."/>
            <person name="Friedman R.M."/>
            <person name="Nealson K.H."/>
            <person name="Venter J.C."/>
            <person name="Lasken R.S."/>
        </authorList>
    </citation>
    <scope>NUCLEOTIDE SEQUENCE [LARGE SCALE GENOMIC DNA]</scope>
    <source>
        <strain evidence="2 3">TM6SC1</strain>
    </source>
</reference>
<dbReference type="AlphaFoldDB" id="A0A0D2GQB1"/>
<accession>A0A0D2GQB1</accession>
<gene>
    <name evidence="2" type="ORF">J120_01225</name>
</gene>
<evidence type="ECO:0000313" key="2">
    <source>
        <dbReference type="EMBL" id="KIX85569.1"/>
    </source>
</evidence>
<evidence type="ECO:0000313" key="3">
    <source>
        <dbReference type="Proteomes" id="UP000032214"/>
    </source>
</evidence>
<comment type="caution">
    <text evidence="2">The sequence shown here is derived from an EMBL/GenBank/DDBJ whole genome shotgun (WGS) entry which is preliminary data.</text>
</comment>
<sequence>MNQSRLRLLGHVALIIILLTSHKTEPYHSSPSTYAVQEIALVTASLMMVGTGLYIIVNPAIGILEKGVSAAAGGCLVALGGAGIIWGPRLVHVSHSPFYYFTKK</sequence>
<keyword evidence="3" id="KW-1185">Reference proteome</keyword>
<keyword evidence="1" id="KW-0812">Transmembrane</keyword>
<dbReference type="EMBL" id="ARQD01000001">
    <property type="protein sequence ID" value="KIX85569.1"/>
    <property type="molecule type" value="Genomic_DNA"/>
</dbReference>
<keyword evidence="1" id="KW-0472">Membrane</keyword>
<feature type="transmembrane region" description="Helical" evidence="1">
    <location>
        <begin position="69"/>
        <end position="87"/>
    </location>
</feature>
<evidence type="ECO:0000256" key="1">
    <source>
        <dbReference type="SAM" id="Phobius"/>
    </source>
</evidence>